<sequence>MAWRDRLQPASFRGVPFFVDSADLEAGRRVVLHEYPLRDLPSAQDLGRAQRKFGVTAYVLGKDYLDARDRLLKALETGGAGTLILPTWPAQQMVLAAPARLSESKEEGGICRISLQFAEAGEPVHPAAAGGGPNAAAERVTVARRAARDRFAGDWRMRQPNGGLLSSLVTDALGDEWGGLLVALTAVASDTGSLTSAGGVLLGSLLGDFTAGDRQSIGDGAALAEGLLGIVAGLVDPVAGTLAADPLLRALAALVYVPQWGAAGTGVAYPRGSAQPGWAANWPMSSNRQILRGNRSALADLLGQAVVIETARHVTDYTPASTRDAITRRDRLIEGLDEAVDRIQVWDATYTVATDADRGQSAALTEALTACVIGAADALNAAASLVRLTQVTLTQTLPAVVLAYDRSEDERGADDIVLRNRIIHPLALPAGVPLEVKV</sequence>
<organism evidence="2 3">
    <name type="scientific">Elstera cyanobacteriorum</name>
    <dbReference type="NCBI Taxonomy" id="2022747"/>
    <lineage>
        <taxon>Bacteria</taxon>
        <taxon>Pseudomonadati</taxon>
        <taxon>Pseudomonadota</taxon>
        <taxon>Alphaproteobacteria</taxon>
        <taxon>Rhodospirillales</taxon>
        <taxon>Rhodospirillaceae</taxon>
        <taxon>Elstera</taxon>
    </lineage>
</organism>
<proteinExistence type="predicted"/>
<dbReference type="RefSeq" id="WP_094408060.1">
    <property type="nucleotide sequence ID" value="NZ_BMJZ01000001.1"/>
</dbReference>
<protein>
    <recommendedName>
        <fullName evidence="1">DNA circulation N-terminal domain-containing protein</fullName>
    </recommendedName>
</protein>
<accession>A0A255XTA3</accession>
<dbReference type="Pfam" id="PF07157">
    <property type="entry name" value="DNA_circ_N"/>
    <property type="match status" value="1"/>
</dbReference>
<dbReference type="Proteomes" id="UP000216361">
    <property type="component" value="Unassembled WGS sequence"/>
</dbReference>
<evidence type="ECO:0000259" key="1">
    <source>
        <dbReference type="Pfam" id="PF07157"/>
    </source>
</evidence>
<feature type="domain" description="DNA circulation N-terminal" evidence="1">
    <location>
        <begin position="7"/>
        <end position="88"/>
    </location>
</feature>
<gene>
    <name evidence="2" type="ORF">CHR90_05880</name>
</gene>
<dbReference type="InterPro" id="IPR009826">
    <property type="entry name" value="DNA_circ_N"/>
</dbReference>
<dbReference type="AlphaFoldDB" id="A0A255XTA3"/>
<comment type="caution">
    <text evidence="2">The sequence shown here is derived from an EMBL/GenBank/DDBJ whole genome shotgun (WGS) entry which is preliminary data.</text>
</comment>
<evidence type="ECO:0000313" key="2">
    <source>
        <dbReference type="EMBL" id="OYQ20237.1"/>
    </source>
</evidence>
<dbReference type="EMBL" id="NOXS01000029">
    <property type="protein sequence ID" value="OYQ20237.1"/>
    <property type="molecule type" value="Genomic_DNA"/>
</dbReference>
<keyword evidence="3" id="KW-1185">Reference proteome</keyword>
<dbReference type="OrthoDB" id="378644at2"/>
<evidence type="ECO:0000313" key="3">
    <source>
        <dbReference type="Proteomes" id="UP000216361"/>
    </source>
</evidence>
<name>A0A255XTA3_9PROT</name>
<reference evidence="2 3" key="1">
    <citation type="submission" date="2017-07" db="EMBL/GenBank/DDBJ databases">
        <title>Elstera cyanobacteriorum sp. nov., a novel bacterium isolated from cyanobacterial aggregates in a eutrophic lake.</title>
        <authorList>
            <person name="Cai H."/>
        </authorList>
    </citation>
    <scope>NUCLEOTIDE SEQUENCE [LARGE SCALE GENOMIC DNA]</scope>
    <source>
        <strain evidence="2 3">TH019</strain>
    </source>
</reference>